<comment type="caution">
    <text evidence="1">The sequence shown here is derived from an EMBL/GenBank/DDBJ whole genome shotgun (WGS) entry which is preliminary data.</text>
</comment>
<keyword evidence="2" id="KW-1185">Reference proteome</keyword>
<evidence type="ECO:0000313" key="2">
    <source>
        <dbReference type="Proteomes" id="UP001215598"/>
    </source>
</evidence>
<gene>
    <name evidence="1" type="ORF">B0H16DRAFT_1479978</name>
</gene>
<protein>
    <submittedName>
        <fullName evidence="1">Uncharacterized protein</fullName>
    </submittedName>
</protein>
<organism evidence="1 2">
    <name type="scientific">Mycena metata</name>
    <dbReference type="NCBI Taxonomy" id="1033252"/>
    <lineage>
        <taxon>Eukaryota</taxon>
        <taxon>Fungi</taxon>
        <taxon>Dikarya</taxon>
        <taxon>Basidiomycota</taxon>
        <taxon>Agaricomycotina</taxon>
        <taxon>Agaricomycetes</taxon>
        <taxon>Agaricomycetidae</taxon>
        <taxon>Agaricales</taxon>
        <taxon>Marasmiineae</taxon>
        <taxon>Mycenaceae</taxon>
        <taxon>Mycena</taxon>
    </lineage>
</organism>
<proteinExistence type="predicted"/>
<sequence length="190" mass="21211">MVGWYAEEADTAGKSWGKLVHHSPTAVVPPNLVLFPSRSPIDTYSVARAGRRRTGNLRDEGESVVYRIYSTKRPISQKIVSPEVCEIDGTSQMWRARDSGTMVNHTHRGIAHGLQHLRGVLELRVDLSFTRRRNDMHVETSTRWTRQMTNHGPCSTAAAARREGGKDYIEIVVELISFREKTRGVGGGGT</sequence>
<dbReference type="EMBL" id="JARKIB010000384">
    <property type="protein sequence ID" value="KAJ7711829.1"/>
    <property type="molecule type" value="Genomic_DNA"/>
</dbReference>
<evidence type="ECO:0000313" key="1">
    <source>
        <dbReference type="EMBL" id="KAJ7711829.1"/>
    </source>
</evidence>
<dbReference type="AlphaFoldDB" id="A0AAD7H4R3"/>
<accession>A0AAD7H4R3</accession>
<name>A0AAD7H4R3_9AGAR</name>
<reference evidence="1" key="1">
    <citation type="submission" date="2023-03" db="EMBL/GenBank/DDBJ databases">
        <title>Massive genome expansion in bonnet fungi (Mycena s.s.) driven by repeated elements and novel gene families across ecological guilds.</title>
        <authorList>
            <consortium name="Lawrence Berkeley National Laboratory"/>
            <person name="Harder C.B."/>
            <person name="Miyauchi S."/>
            <person name="Viragh M."/>
            <person name="Kuo A."/>
            <person name="Thoen E."/>
            <person name="Andreopoulos B."/>
            <person name="Lu D."/>
            <person name="Skrede I."/>
            <person name="Drula E."/>
            <person name="Henrissat B."/>
            <person name="Morin E."/>
            <person name="Kohler A."/>
            <person name="Barry K."/>
            <person name="LaButti K."/>
            <person name="Morin E."/>
            <person name="Salamov A."/>
            <person name="Lipzen A."/>
            <person name="Mereny Z."/>
            <person name="Hegedus B."/>
            <person name="Baldrian P."/>
            <person name="Stursova M."/>
            <person name="Weitz H."/>
            <person name="Taylor A."/>
            <person name="Grigoriev I.V."/>
            <person name="Nagy L.G."/>
            <person name="Martin F."/>
            <person name="Kauserud H."/>
        </authorList>
    </citation>
    <scope>NUCLEOTIDE SEQUENCE</scope>
    <source>
        <strain evidence="1">CBHHK182m</strain>
    </source>
</reference>
<dbReference type="Proteomes" id="UP001215598">
    <property type="component" value="Unassembled WGS sequence"/>
</dbReference>